<feature type="domain" description="F-box" evidence="2">
    <location>
        <begin position="59"/>
        <end position="105"/>
    </location>
</feature>
<feature type="region of interest" description="Disordered" evidence="1">
    <location>
        <begin position="25"/>
        <end position="62"/>
    </location>
</feature>
<dbReference type="Pfam" id="PF00646">
    <property type="entry name" value="F-box"/>
    <property type="match status" value="1"/>
</dbReference>
<dbReference type="InterPro" id="IPR050796">
    <property type="entry name" value="SCF_F-box_component"/>
</dbReference>
<dbReference type="PANTHER" id="PTHR31672:SF13">
    <property type="entry name" value="F-BOX PROTEIN CPR30-LIKE"/>
    <property type="match status" value="1"/>
</dbReference>
<dbReference type="Gene3D" id="1.20.1280.50">
    <property type="match status" value="1"/>
</dbReference>
<dbReference type="InterPro" id="IPR001810">
    <property type="entry name" value="F-box_dom"/>
</dbReference>
<gene>
    <name evidence="3" type="ORF">CARUB_v10016415mg</name>
</gene>
<dbReference type="PROSITE" id="PS50181">
    <property type="entry name" value="FBOX"/>
    <property type="match status" value="1"/>
</dbReference>
<protein>
    <recommendedName>
        <fullName evidence="2">F-box domain-containing protein</fullName>
    </recommendedName>
</protein>
<dbReference type="SUPFAM" id="SSF81383">
    <property type="entry name" value="F-box domain"/>
    <property type="match status" value="1"/>
</dbReference>
<name>R0I994_9BRAS</name>
<dbReference type="STRING" id="81985.R0I994"/>
<sequence>MMSDLRKDLAEEVFARLPVTSRSACKKGNTLSKERSFTKKQLGQDRSATKKKKKKKEELPSMLDLPRDMAEEVLARLPMTSLRGFRAACKTWNTLSKDGSFTRKHLAQAKAAAVREFTVVMVIDFKVYLTNLSLHKGVDRPINHQGKLTSLDDPNQVEISGVYHCDGLVLCITKGFTRLVVWNPYWGQTLWVKPRRLHQRPHMYRYAIGYQNSKSCRSYKILRSVEFESVAKYEIYELNSNSWRVLDVTCDWYLQYYARGVSLKGNTYWFGVHKERFGPRLGLPFRSFEEDTVSLSSVREEQLAVLFQRWDNLHMEIWVTTKIEPHVVSWSKLFLAVDMEPLTGLQFAVTKGSFFIDQEKKLVVVFDNDKDRDKGKVRNPRNTAYIIGEDGYFRQVDLGESSERSNCPLGCSYVPSSVLLKPGGKRKKKNPIIY</sequence>
<dbReference type="AlphaFoldDB" id="R0I994"/>
<dbReference type="Proteomes" id="UP000029121">
    <property type="component" value="Unassembled WGS sequence"/>
</dbReference>
<dbReference type="InterPro" id="IPR017451">
    <property type="entry name" value="F-box-assoc_interact_dom"/>
</dbReference>
<accession>R0I994</accession>
<dbReference type="InterPro" id="IPR036047">
    <property type="entry name" value="F-box-like_dom_sf"/>
</dbReference>
<dbReference type="NCBIfam" id="TIGR01640">
    <property type="entry name" value="F_box_assoc_1"/>
    <property type="match status" value="1"/>
</dbReference>
<dbReference type="InterPro" id="IPR006527">
    <property type="entry name" value="F-box-assoc_dom_typ1"/>
</dbReference>
<evidence type="ECO:0000259" key="2">
    <source>
        <dbReference type="PROSITE" id="PS50181"/>
    </source>
</evidence>
<evidence type="ECO:0000313" key="4">
    <source>
        <dbReference type="Proteomes" id="UP000029121"/>
    </source>
</evidence>
<dbReference type="CDD" id="cd22157">
    <property type="entry name" value="F-box_AtFBW1-like"/>
    <property type="match status" value="1"/>
</dbReference>
<organism evidence="3 4">
    <name type="scientific">Capsella rubella</name>
    <dbReference type="NCBI Taxonomy" id="81985"/>
    <lineage>
        <taxon>Eukaryota</taxon>
        <taxon>Viridiplantae</taxon>
        <taxon>Streptophyta</taxon>
        <taxon>Embryophyta</taxon>
        <taxon>Tracheophyta</taxon>
        <taxon>Spermatophyta</taxon>
        <taxon>Magnoliopsida</taxon>
        <taxon>eudicotyledons</taxon>
        <taxon>Gunneridae</taxon>
        <taxon>Pentapetalae</taxon>
        <taxon>rosids</taxon>
        <taxon>malvids</taxon>
        <taxon>Brassicales</taxon>
        <taxon>Brassicaceae</taxon>
        <taxon>Camelineae</taxon>
        <taxon>Capsella</taxon>
    </lineage>
</organism>
<dbReference type="SMART" id="SM00256">
    <property type="entry name" value="FBOX"/>
    <property type="match status" value="1"/>
</dbReference>
<dbReference type="Pfam" id="PF07734">
    <property type="entry name" value="FBA_1"/>
    <property type="match status" value="1"/>
</dbReference>
<keyword evidence="4" id="KW-1185">Reference proteome</keyword>
<reference evidence="4" key="1">
    <citation type="journal article" date="2013" name="Nat. Genet.">
        <title>The Capsella rubella genome and the genomic consequences of rapid mating system evolution.</title>
        <authorList>
            <person name="Slotte T."/>
            <person name="Hazzouri K.M."/>
            <person name="Agren J.A."/>
            <person name="Koenig D."/>
            <person name="Maumus F."/>
            <person name="Guo Y.L."/>
            <person name="Steige K."/>
            <person name="Platts A.E."/>
            <person name="Escobar J.S."/>
            <person name="Newman L.K."/>
            <person name="Wang W."/>
            <person name="Mandakova T."/>
            <person name="Vello E."/>
            <person name="Smith L.M."/>
            <person name="Henz S.R."/>
            <person name="Steffen J."/>
            <person name="Takuno S."/>
            <person name="Brandvain Y."/>
            <person name="Coop G."/>
            <person name="Andolfatto P."/>
            <person name="Hu T.T."/>
            <person name="Blanchette M."/>
            <person name="Clark R.M."/>
            <person name="Quesneville H."/>
            <person name="Nordborg M."/>
            <person name="Gaut B.S."/>
            <person name="Lysak M.A."/>
            <person name="Jenkins J."/>
            <person name="Grimwood J."/>
            <person name="Chapman J."/>
            <person name="Prochnik S."/>
            <person name="Shu S."/>
            <person name="Rokhsar D."/>
            <person name="Schmutz J."/>
            <person name="Weigel D."/>
            <person name="Wright S.I."/>
        </authorList>
    </citation>
    <scope>NUCLEOTIDE SEQUENCE [LARGE SCALE GENOMIC DNA]</scope>
    <source>
        <strain evidence="4">cv. Monte Gargano</strain>
    </source>
</reference>
<dbReference type="PANTHER" id="PTHR31672">
    <property type="entry name" value="BNACNNG10540D PROTEIN"/>
    <property type="match status" value="1"/>
</dbReference>
<dbReference type="EMBL" id="KB870807">
    <property type="protein sequence ID" value="EOA33078.1"/>
    <property type="molecule type" value="Genomic_DNA"/>
</dbReference>
<evidence type="ECO:0000256" key="1">
    <source>
        <dbReference type="SAM" id="MobiDB-lite"/>
    </source>
</evidence>
<proteinExistence type="predicted"/>
<evidence type="ECO:0000313" key="3">
    <source>
        <dbReference type="EMBL" id="EOA33078.1"/>
    </source>
</evidence>